<protein>
    <submittedName>
        <fullName evidence="1">Uncharacterized protein</fullName>
    </submittedName>
</protein>
<proteinExistence type="predicted"/>
<reference evidence="1 2" key="1">
    <citation type="journal article" date="2019" name="Commun. Biol.">
        <title>The bagworm genome reveals a unique fibroin gene that provides high tensile strength.</title>
        <authorList>
            <person name="Kono N."/>
            <person name="Nakamura H."/>
            <person name="Ohtoshi R."/>
            <person name="Tomita M."/>
            <person name="Numata K."/>
            <person name="Arakawa K."/>
        </authorList>
    </citation>
    <scope>NUCLEOTIDE SEQUENCE [LARGE SCALE GENOMIC DNA]</scope>
</reference>
<evidence type="ECO:0000313" key="2">
    <source>
        <dbReference type="Proteomes" id="UP000299102"/>
    </source>
</evidence>
<organism evidence="1 2">
    <name type="scientific">Eumeta variegata</name>
    <name type="common">Bagworm moth</name>
    <name type="synonym">Eumeta japonica</name>
    <dbReference type="NCBI Taxonomy" id="151549"/>
    <lineage>
        <taxon>Eukaryota</taxon>
        <taxon>Metazoa</taxon>
        <taxon>Ecdysozoa</taxon>
        <taxon>Arthropoda</taxon>
        <taxon>Hexapoda</taxon>
        <taxon>Insecta</taxon>
        <taxon>Pterygota</taxon>
        <taxon>Neoptera</taxon>
        <taxon>Endopterygota</taxon>
        <taxon>Lepidoptera</taxon>
        <taxon>Glossata</taxon>
        <taxon>Ditrysia</taxon>
        <taxon>Tineoidea</taxon>
        <taxon>Psychidae</taxon>
        <taxon>Oiketicinae</taxon>
        <taxon>Eumeta</taxon>
    </lineage>
</organism>
<comment type="caution">
    <text evidence="1">The sequence shown here is derived from an EMBL/GenBank/DDBJ whole genome shotgun (WGS) entry which is preliminary data.</text>
</comment>
<gene>
    <name evidence="1" type="ORF">EVAR_20505_1</name>
</gene>
<dbReference type="AlphaFoldDB" id="A0A4C1VJJ5"/>
<name>A0A4C1VJJ5_EUMVA</name>
<dbReference type="Proteomes" id="UP000299102">
    <property type="component" value="Unassembled WGS sequence"/>
</dbReference>
<dbReference type="EMBL" id="BGZK01000363">
    <property type="protein sequence ID" value="GBP39278.1"/>
    <property type="molecule type" value="Genomic_DNA"/>
</dbReference>
<evidence type="ECO:0000313" key="1">
    <source>
        <dbReference type="EMBL" id="GBP39278.1"/>
    </source>
</evidence>
<accession>A0A4C1VJJ5</accession>
<sequence length="153" mass="16482">MDGGGKPETCVCSRLYVWVILRLANYGERLGARTTCKQIAARLIYASGGRPLPPPPVAMTERDKSRYTEGSVNIGGSVDATVGFTSREAGKLRLISVEPAKAKRGEVILLTEEVCPELEPASPAGTGGWRRLVLLHPLTYARVSVLSCTVVRD</sequence>
<keyword evidence="2" id="KW-1185">Reference proteome</keyword>